<dbReference type="EMBL" id="JARKIF010000009">
    <property type="protein sequence ID" value="KAJ7630366.1"/>
    <property type="molecule type" value="Genomic_DNA"/>
</dbReference>
<sequence>MALLSQPLLFLVLGLLTSPPLARAAGCLECVGGGLAAAKGATSLSLPTKDIIAIVVAVVIFTILCIYFHRRRKHAKAAADAEKSAGADVPTSTADGPSNVQTKMVG</sequence>
<keyword evidence="2" id="KW-0472">Membrane</keyword>
<feature type="compositionally biased region" description="Polar residues" evidence="1">
    <location>
        <begin position="90"/>
        <end position="106"/>
    </location>
</feature>
<comment type="caution">
    <text evidence="4">The sequence shown here is derived from an EMBL/GenBank/DDBJ whole genome shotgun (WGS) entry which is preliminary data.</text>
</comment>
<evidence type="ECO:0000256" key="2">
    <source>
        <dbReference type="SAM" id="Phobius"/>
    </source>
</evidence>
<dbReference type="AlphaFoldDB" id="A0AAD7BTB7"/>
<evidence type="ECO:0000256" key="3">
    <source>
        <dbReference type="SAM" id="SignalP"/>
    </source>
</evidence>
<feature type="region of interest" description="Disordered" evidence="1">
    <location>
        <begin position="79"/>
        <end position="106"/>
    </location>
</feature>
<accession>A0AAD7BTB7</accession>
<feature type="signal peptide" evidence="3">
    <location>
        <begin position="1"/>
        <end position="24"/>
    </location>
</feature>
<keyword evidence="5" id="KW-1185">Reference proteome</keyword>
<evidence type="ECO:0000256" key="1">
    <source>
        <dbReference type="SAM" id="MobiDB-lite"/>
    </source>
</evidence>
<feature type="transmembrane region" description="Helical" evidence="2">
    <location>
        <begin position="51"/>
        <end position="68"/>
    </location>
</feature>
<keyword evidence="3" id="KW-0732">Signal</keyword>
<feature type="chain" id="PRO_5041936503" evidence="3">
    <location>
        <begin position="25"/>
        <end position="106"/>
    </location>
</feature>
<organism evidence="4 5">
    <name type="scientific">Roridomyces roridus</name>
    <dbReference type="NCBI Taxonomy" id="1738132"/>
    <lineage>
        <taxon>Eukaryota</taxon>
        <taxon>Fungi</taxon>
        <taxon>Dikarya</taxon>
        <taxon>Basidiomycota</taxon>
        <taxon>Agaricomycotina</taxon>
        <taxon>Agaricomycetes</taxon>
        <taxon>Agaricomycetidae</taxon>
        <taxon>Agaricales</taxon>
        <taxon>Marasmiineae</taxon>
        <taxon>Mycenaceae</taxon>
        <taxon>Roridomyces</taxon>
    </lineage>
</organism>
<keyword evidence="2" id="KW-1133">Transmembrane helix</keyword>
<evidence type="ECO:0000313" key="4">
    <source>
        <dbReference type="EMBL" id="KAJ7630366.1"/>
    </source>
</evidence>
<name>A0AAD7BTB7_9AGAR</name>
<gene>
    <name evidence="4" type="ORF">FB45DRAFT_915301</name>
</gene>
<keyword evidence="2" id="KW-0812">Transmembrane</keyword>
<protein>
    <submittedName>
        <fullName evidence="4">Uncharacterized protein</fullName>
    </submittedName>
</protein>
<evidence type="ECO:0000313" key="5">
    <source>
        <dbReference type="Proteomes" id="UP001221142"/>
    </source>
</evidence>
<proteinExistence type="predicted"/>
<dbReference type="Proteomes" id="UP001221142">
    <property type="component" value="Unassembled WGS sequence"/>
</dbReference>
<reference evidence="4" key="1">
    <citation type="submission" date="2023-03" db="EMBL/GenBank/DDBJ databases">
        <title>Massive genome expansion in bonnet fungi (Mycena s.s.) driven by repeated elements and novel gene families across ecological guilds.</title>
        <authorList>
            <consortium name="Lawrence Berkeley National Laboratory"/>
            <person name="Harder C.B."/>
            <person name="Miyauchi S."/>
            <person name="Viragh M."/>
            <person name="Kuo A."/>
            <person name="Thoen E."/>
            <person name="Andreopoulos B."/>
            <person name="Lu D."/>
            <person name="Skrede I."/>
            <person name="Drula E."/>
            <person name="Henrissat B."/>
            <person name="Morin E."/>
            <person name="Kohler A."/>
            <person name="Barry K."/>
            <person name="LaButti K."/>
            <person name="Morin E."/>
            <person name="Salamov A."/>
            <person name="Lipzen A."/>
            <person name="Mereny Z."/>
            <person name="Hegedus B."/>
            <person name="Baldrian P."/>
            <person name="Stursova M."/>
            <person name="Weitz H."/>
            <person name="Taylor A."/>
            <person name="Grigoriev I.V."/>
            <person name="Nagy L.G."/>
            <person name="Martin F."/>
            <person name="Kauserud H."/>
        </authorList>
    </citation>
    <scope>NUCLEOTIDE SEQUENCE</scope>
    <source>
        <strain evidence="4">9284</strain>
    </source>
</reference>